<proteinExistence type="predicted"/>
<keyword evidence="1" id="KW-0677">Repeat</keyword>
<evidence type="ECO:0000313" key="3">
    <source>
        <dbReference type="EMBL" id="CAL1699848.1"/>
    </source>
</evidence>
<dbReference type="InterPro" id="IPR051726">
    <property type="entry name" value="Chitin_Synth_Reg"/>
</dbReference>
<dbReference type="SMART" id="SM00671">
    <property type="entry name" value="SEL1"/>
    <property type="match status" value="6"/>
</dbReference>
<feature type="region of interest" description="Disordered" evidence="2">
    <location>
        <begin position="702"/>
        <end position="841"/>
    </location>
</feature>
<feature type="compositionally biased region" description="Pro residues" evidence="2">
    <location>
        <begin position="177"/>
        <end position="189"/>
    </location>
</feature>
<keyword evidence="4" id="KW-1185">Reference proteome</keyword>
<feature type="compositionally biased region" description="Polar residues" evidence="2">
    <location>
        <begin position="719"/>
        <end position="738"/>
    </location>
</feature>
<reference evidence="4" key="1">
    <citation type="submission" date="2024-04" db="EMBL/GenBank/DDBJ databases">
        <authorList>
            <person name="Shaw F."/>
            <person name="Minotto A."/>
        </authorList>
    </citation>
    <scope>NUCLEOTIDE SEQUENCE [LARGE SCALE GENOMIC DNA]</scope>
</reference>
<feature type="region of interest" description="Disordered" evidence="2">
    <location>
        <begin position="1"/>
        <end position="241"/>
    </location>
</feature>
<feature type="compositionally biased region" description="Low complexity" evidence="2">
    <location>
        <begin position="795"/>
        <end position="805"/>
    </location>
</feature>
<dbReference type="InterPro" id="IPR006597">
    <property type="entry name" value="Sel1-like"/>
</dbReference>
<dbReference type="PANTHER" id="PTHR46430">
    <property type="entry name" value="PROTEIN SKT5-RELATED"/>
    <property type="match status" value="1"/>
</dbReference>
<dbReference type="Proteomes" id="UP001497453">
    <property type="component" value="Chromosome 11"/>
</dbReference>
<dbReference type="SUPFAM" id="SSF81901">
    <property type="entry name" value="HCP-like"/>
    <property type="match status" value="2"/>
</dbReference>
<dbReference type="PANTHER" id="PTHR46430:SF2">
    <property type="entry name" value="CHITIN SYNTHASE REGULATORY FACTOR 4"/>
    <property type="match status" value="1"/>
</dbReference>
<feature type="compositionally biased region" description="Low complexity" evidence="2">
    <location>
        <begin position="227"/>
        <end position="241"/>
    </location>
</feature>
<feature type="compositionally biased region" description="Basic and acidic residues" evidence="2">
    <location>
        <begin position="37"/>
        <end position="51"/>
    </location>
</feature>
<gene>
    <name evidence="3" type="ORF">GFSPODELE1_LOCUS2872</name>
</gene>
<dbReference type="InterPro" id="IPR011990">
    <property type="entry name" value="TPR-like_helical_dom_sf"/>
</dbReference>
<feature type="compositionally biased region" description="Pro residues" evidence="2">
    <location>
        <begin position="1"/>
        <end position="11"/>
    </location>
</feature>
<dbReference type="Gene3D" id="1.25.40.10">
    <property type="entry name" value="Tetratricopeptide repeat domain"/>
    <property type="match status" value="2"/>
</dbReference>
<dbReference type="Pfam" id="PF08238">
    <property type="entry name" value="Sel1"/>
    <property type="match status" value="5"/>
</dbReference>
<organism evidence="3 4">
    <name type="scientific">Somion occarium</name>
    <dbReference type="NCBI Taxonomy" id="3059160"/>
    <lineage>
        <taxon>Eukaryota</taxon>
        <taxon>Fungi</taxon>
        <taxon>Dikarya</taxon>
        <taxon>Basidiomycota</taxon>
        <taxon>Agaricomycotina</taxon>
        <taxon>Agaricomycetes</taxon>
        <taxon>Polyporales</taxon>
        <taxon>Cerrenaceae</taxon>
        <taxon>Somion</taxon>
    </lineage>
</organism>
<evidence type="ECO:0000313" key="4">
    <source>
        <dbReference type="Proteomes" id="UP001497453"/>
    </source>
</evidence>
<protein>
    <recommendedName>
        <fullName evidence="5">HCP-like protein</fullName>
    </recommendedName>
</protein>
<feature type="compositionally biased region" description="Basic and acidic residues" evidence="2">
    <location>
        <begin position="832"/>
        <end position="841"/>
    </location>
</feature>
<evidence type="ECO:0000256" key="1">
    <source>
        <dbReference type="ARBA" id="ARBA00022737"/>
    </source>
</evidence>
<feature type="region of interest" description="Disordered" evidence="2">
    <location>
        <begin position="626"/>
        <end position="674"/>
    </location>
</feature>
<feature type="compositionally biased region" description="Pro residues" evidence="2">
    <location>
        <begin position="138"/>
        <end position="157"/>
    </location>
</feature>
<dbReference type="EMBL" id="OZ037954">
    <property type="protein sequence ID" value="CAL1699848.1"/>
    <property type="molecule type" value="Genomic_DNA"/>
</dbReference>
<name>A0ABP1CYN1_9APHY</name>
<accession>A0ABP1CYN1</accession>
<feature type="compositionally biased region" description="Pro residues" evidence="2">
    <location>
        <begin position="705"/>
        <end position="715"/>
    </location>
</feature>
<evidence type="ECO:0000256" key="2">
    <source>
        <dbReference type="SAM" id="MobiDB-lite"/>
    </source>
</evidence>
<evidence type="ECO:0008006" key="5">
    <source>
        <dbReference type="Google" id="ProtNLM"/>
    </source>
</evidence>
<sequence length="841" mass="89693">MAAVPPVPPRPFDSYQDYHNPSIRELAPPVPPLPPDFRPEAEHSSPPHFEDPLVAPRPQKLQPDIPANMVRSLDEQLSAPYSQPPAPRPPSDYYASPQPNLMPGFAFPTPNNAPPRGVSPLPPPQGSDWSPWNAGPAPQQPYPPYPQQPYPSAPYPPHPEDTMTSSFGALSLGPQQSSPPPMTAYPPYGPQSASPRHDPTSSPPRGTAPLQPKHHSRAPSGQTPYQGSPSASGAPLAPPSLTAPLPTIASLTAALSSIQQPNFDPARKVTWARDVLALVDRAHQTQTNSANAPNVNSTDVPVGPVRIGDGQLQRLVDVAIPIVLQVSSPQPMPSPMPPYVAEAIYLRAVCEASGAYPQHIPHNPRTAFRDFEAAAKNGYHAAWFKLGRDYENFGDMGHAKDCFERGVKYGVESCLYRMGMAHLMGQLGLPSSPEIALPLLQRAATLATVEVPQPAYVYGLLLLSEFSHISLPPHLFQPLVPSGSTPQAEARKHLERAAFLNFAPAQYKLGHSYEYATPPFPFDALLSVQYYSLASQQGEVEADMALSKWFLCGAEGAFEKDEALAFTFAEKAAKKGLPSAEFAMGYYAEVGVGGPKDLAAARDWYTRAADHGNADANDRLKALSQPAPLSLSRQEHESLTDTTLVRKRTQAKQRSEARGSVASAGSSLPNTDKRKIMESVRKNSLVGPVAVGVGVVGAAGGYGGPNPPPSQPSRLPPVNESQYSPAFPTAANSTSLKTRPSPGPGSPPVNGNPQAAQRPFHNAPRYSLADPGSSPSASPRPTGPASPAVGPSRYPQSQQQQPPQSGFAEPAPAPRPSKGPQTFAEMGIASTKAEDKECIIM</sequence>